<organism evidence="1 2">
    <name type="scientific">Brassica carinata</name>
    <name type="common">Ethiopian mustard</name>
    <name type="synonym">Abyssinian cabbage</name>
    <dbReference type="NCBI Taxonomy" id="52824"/>
    <lineage>
        <taxon>Eukaryota</taxon>
        <taxon>Viridiplantae</taxon>
        <taxon>Streptophyta</taxon>
        <taxon>Embryophyta</taxon>
        <taxon>Tracheophyta</taxon>
        <taxon>Spermatophyta</taxon>
        <taxon>Magnoliopsida</taxon>
        <taxon>eudicotyledons</taxon>
        <taxon>Gunneridae</taxon>
        <taxon>Pentapetalae</taxon>
        <taxon>rosids</taxon>
        <taxon>malvids</taxon>
        <taxon>Brassicales</taxon>
        <taxon>Brassicaceae</taxon>
        <taxon>Brassiceae</taxon>
        <taxon>Brassica</taxon>
    </lineage>
</organism>
<name>A0A8X7VQW7_BRACI</name>
<sequence length="104" mass="12106">MESQLRCSLCPMSRYTEDWDGILNLLVESGRNKTDMFLLRYVFQCSVHTIWRERNGRKHGEKHQTSEILLKFIDKGVRNRISSLCVGGSRRYTTAMTSWFAAGE</sequence>
<dbReference type="Proteomes" id="UP000886595">
    <property type="component" value="Unassembled WGS sequence"/>
</dbReference>
<dbReference type="AlphaFoldDB" id="A0A8X7VQW7"/>
<comment type="caution">
    <text evidence="1">The sequence shown here is derived from an EMBL/GenBank/DDBJ whole genome shotgun (WGS) entry which is preliminary data.</text>
</comment>
<evidence type="ECO:0000313" key="2">
    <source>
        <dbReference type="Proteomes" id="UP000886595"/>
    </source>
</evidence>
<gene>
    <name evidence="1" type="ORF">Bca52824_019490</name>
</gene>
<dbReference type="OrthoDB" id="1112091at2759"/>
<keyword evidence="2" id="KW-1185">Reference proteome</keyword>
<reference evidence="1 2" key="1">
    <citation type="submission" date="2020-02" db="EMBL/GenBank/DDBJ databases">
        <authorList>
            <person name="Ma Q."/>
            <person name="Huang Y."/>
            <person name="Song X."/>
            <person name="Pei D."/>
        </authorList>
    </citation>
    <scope>NUCLEOTIDE SEQUENCE [LARGE SCALE GENOMIC DNA]</scope>
    <source>
        <strain evidence="1">Sxm20200214</strain>
        <tissue evidence="1">Leaf</tissue>
    </source>
</reference>
<proteinExistence type="predicted"/>
<protein>
    <submittedName>
        <fullName evidence="1">Uncharacterized protein</fullName>
    </submittedName>
</protein>
<dbReference type="EMBL" id="JAAMPC010000004">
    <property type="protein sequence ID" value="KAG2316368.1"/>
    <property type="molecule type" value="Genomic_DNA"/>
</dbReference>
<accession>A0A8X7VQW7</accession>
<evidence type="ECO:0000313" key="1">
    <source>
        <dbReference type="EMBL" id="KAG2316368.1"/>
    </source>
</evidence>